<comment type="similarity">
    <text evidence="2">Belongs to the purine-cytosine permease (2.A.39) family.</text>
</comment>
<feature type="transmembrane region" description="Helical" evidence="6">
    <location>
        <begin position="405"/>
        <end position="429"/>
    </location>
</feature>
<dbReference type="EMBL" id="JH719413">
    <property type="protein sequence ID" value="EJF60803.1"/>
    <property type="molecule type" value="Genomic_DNA"/>
</dbReference>
<evidence type="ECO:0000313" key="8">
    <source>
        <dbReference type="Proteomes" id="UP000053319"/>
    </source>
</evidence>
<sequence>MTTPKSRILQLVKRLEVERENEYEGEATAWINRDIVPLPPSRRTWGSWSFVGFWLLTGFNISGWTTASSLLGLGLNVWQAMVSVVVGYLIVACAVVANGFVGAEWHVGFPIYNRFVWGVFGSFFPLLMRILLSLVWYGVQLVFGGKSVKVVIGSIWPSFYYLRNTLPPDAGIQTNDLVGILIFAAMSVPLLTIPPEHFRKPFLFGSIIMTVTTFAIFTWALAKEGGGGPLLSHPSQLSGVKPLTEGSQLGWAMAYGVSSTIGGICAGILNQSDYSRFAAYPRAQLVSQMLIVPLSNVMIALFGIIVTSCAAGFYPDDGLLWAPYDLLRVVQLRGGPGARAACFFAGCAFVVSQFGINVAGNAISGGIDLSGLLPKYLNIRRGALLTAALGIAICPWKLLTGSSAFLTVLSSFAVFLGPLTGVMTSDYLVVRQSKLRLSHLYMPNSGSIYYFAYGVNFRALVAWIFGVWPLMPGFVNAVSSNPIGVSIGWTRCYDLAWPLGFVVSAAVHIFLNKVFAPVGLGQTDEDDVFGTFTERCTKMPSPKATTPIESVDLFYLLVKSQDWAFRMPVGSYVKKFEGKRAQMVLNLDLSGPDYTRLCVS</sequence>
<dbReference type="PANTHER" id="PTHR30618:SF15">
    <property type="entry name" value="NICOTINAMIDE RIBOSIDE TRANSPORTER 1-RELATED"/>
    <property type="match status" value="1"/>
</dbReference>
<dbReference type="GO" id="GO:0005886">
    <property type="term" value="C:plasma membrane"/>
    <property type="evidence" value="ECO:0007669"/>
    <property type="project" value="TreeGrafter"/>
</dbReference>
<dbReference type="OrthoDB" id="2018619at2759"/>
<dbReference type="CDD" id="cd11482">
    <property type="entry name" value="SLC-NCS1sbd_NRT1-like"/>
    <property type="match status" value="1"/>
</dbReference>
<dbReference type="NCBIfam" id="TIGR00800">
    <property type="entry name" value="ncs1"/>
    <property type="match status" value="1"/>
</dbReference>
<dbReference type="HOGENOM" id="CLU_021555_2_0_1"/>
<evidence type="ECO:0000256" key="6">
    <source>
        <dbReference type="SAM" id="Phobius"/>
    </source>
</evidence>
<evidence type="ECO:0000256" key="2">
    <source>
        <dbReference type="ARBA" id="ARBA00008974"/>
    </source>
</evidence>
<dbReference type="OMA" id="YNRFVWG"/>
<evidence type="ECO:0000256" key="4">
    <source>
        <dbReference type="ARBA" id="ARBA00022989"/>
    </source>
</evidence>
<feature type="transmembrane region" description="Helical" evidence="6">
    <location>
        <begin position="77"/>
        <end position="103"/>
    </location>
</feature>
<evidence type="ECO:0000313" key="7">
    <source>
        <dbReference type="EMBL" id="EJF60803.1"/>
    </source>
</evidence>
<keyword evidence="5 6" id="KW-0472">Membrane</keyword>
<dbReference type="InterPro" id="IPR012681">
    <property type="entry name" value="NCS1"/>
</dbReference>
<dbReference type="AlphaFoldDB" id="R7SXY4"/>
<keyword evidence="4 6" id="KW-1133">Transmembrane helix</keyword>
<feature type="transmembrane region" description="Helical" evidence="6">
    <location>
        <begin position="202"/>
        <end position="222"/>
    </location>
</feature>
<dbReference type="KEGG" id="dsq:DICSQDRAFT_170664"/>
<feature type="transmembrane region" description="Helical" evidence="6">
    <location>
        <begin position="338"/>
        <end position="360"/>
    </location>
</feature>
<feature type="transmembrane region" description="Helical" evidence="6">
    <location>
        <begin position="249"/>
        <end position="269"/>
    </location>
</feature>
<dbReference type="InterPro" id="IPR045225">
    <property type="entry name" value="Uracil/uridine/allantoin_perm"/>
</dbReference>
<name>R7SXY4_DICSQ</name>
<feature type="transmembrane region" description="Helical" evidence="6">
    <location>
        <begin position="115"/>
        <end position="139"/>
    </location>
</feature>
<proteinExistence type="inferred from homology"/>
<dbReference type="PANTHER" id="PTHR30618">
    <property type="entry name" value="NCS1 FAMILY PURINE/PYRIMIDINE TRANSPORTER"/>
    <property type="match status" value="1"/>
</dbReference>
<reference evidence="7 8" key="1">
    <citation type="journal article" date="2012" name="Science">
        <title>The Paleozoic origin of enzymatic lignin decomposition reconstructed from 31 fungal genomes.</title>
        <authorList>
            <person name="Floudas D."/>
            <person name="Binder M."/>
            <person name="Riley R."/>
            <person name="Barry K."/>
            <person name="Blanchette R.A."/>
            <person name="Henrissat B."/>
            <person name="Martinez A.T."/>
            <person name="Otillar R."/>
            <person name="Spatafora J.W."/>
            <person name="Yadav J.S."/>
            <person name="Aerts A."/>
            <person name="Benoit I."/>
            <person name="Boyd A."/>
            <person name="Carlson A."/>
            <person name="Copeland A."/>
            <person name="Coutinho P.M."/>
            <person name="de Vries R.P."/>
            <person name="Ferreira P."/>
            <person name="Findley K."/>
            <person name="Foster B."/>
            <person name="Gaskell J."/>
            <person name="Glotzer D."/>
            <person name="Gorecki P."/>
            <person name="Heitman J."/>
            <person name="Hesse C."/>
            <person name="Hori C."/>
            <person name="Igarashi K."/>
            <person name="Jurgens J.A."/>
            <person name="Kallen N."/>
            <person name="Kersten P."/>
            <person name="Kohler A."/>
            <person name="Kuees U."/>
            <person name="Kumar T.K.A."/>
            <person name="Kuo A."/>
            <person name="LaButti K."/>
            <person name="Larrondo L.F."/>
            <person name="Lindquist E."/>
            <person name="Ling A."/>
            <person name="Lombard V."/>
            <person name="Lucas S."/>
            <person name="Lundell T."/>
            <person name="Martin R."/>
            <person name="McLaughlin D.J."/>
            <person name="Morgenstern I."/>
            <person name="Morin E."/>
            <person name="Murat C."/>
            <person name="Nagy L.G."/>
            <person name="Nolan M."/>
            <person name="Ohm R.A."/>
            <person name="Patyshakuliyeva A."/>
            <person name="Rokas A."/>
            <person name="Ruiz-Duenas F.J."/>
            <person name="Sabat G."/>
            <person name="Salamov A."/>
            <person name="Samejima M."/>
            <person name="Schmutz J."/>
            <person name="Slot J.C."/>
            <person name="St John F."/>
            <person name="Stenlid J."/>
            <person name="Sun H."/>
            <person name="Sun S."/>
            <person name="Syed K."/>
            <person name="Tsang A."/>
            <person name="Wiebenga A."/>
            <person name="Young D."/>
            <person name="Pisabarro A."/>
            <person name="Eastwood D.C."/>
            <person name="Martin F."/>
            <person name="Cullen D."/>
            <person name="Grigoriev I.V."/>
            <person name="Hibbett D.S."/>
        </authorList>
    </citation>
    <scope>NUCLEOTIDE SEQUENCE [LARGE SCALE GENOMIC DNA]</scope>
    <source>
        <strain evidence="7 8">LYAD-421 SS1</strain>
    </source>
</reference>
<dbReference type="GO" id="GO:0015205">
    <property type="term" value="F:nucleobase transmembrane transporter activity"/>
    <property type="evidence" value="ECO:0007669"/>
    <property type="project" value="TreeGrafter"/>
</dbReference>
<comment type="subcellular location">
    <subcellularLocation>
        <location evidence="1">Membrane</location>
        <topology evidence="1">Multi-pass membrane protein</topology>
    </subcellularLocation>
</comment>
<dbReference type="Proteomes" id="UP000053319">
    <property type="component" value="Unassembled WGS sequence"/>
</dbReference>
<keyword evidence="3 6" id="KW-0812">Transmembrane</keyword>
<feature type="transmembrane region" description="Helical" evidence="6">
    <location>
        <begin position="381"/>
        <end position="399"/>
    </location>
</feature>
<feature type="transmembrane region" description="Helical" evidence="6">
    <location>
        <begin position="177"/>
        <end position="195"/>
    </location>
</feature>
<feature type="transmembrane region" description="Helical" evidence="6">
    <location>
        <begin position="45"/>
        <end position="65"/>
    </location>
</feature>
<dbReference type="RefSeq" id="XP_007366338.1">
    <property type="nucleotide sequence ID" value="XM_007366276.1"/>
</dbReference>
<feature type="transmembrane region" description="Helical" evidence="6">
    <location>
        <begin position="290"/>
        <end position="314"/>
    </location>
</feature>
<protein>
    <recommendedName>
        <fullName evidence="9">NCS1 nucleoside transporter family</fullName>
    </recommendedName>
</protein>
<organism evidence="7 8">
    <name type="scientific">Dichomitus squalens (strain LYAD-421)</name>
    <name type="common">Western red white-rot fungus</name>
    <dbReference type="NCBI Taxonomy" id="732165"/>
    <lineage>
        <taxon>Eukaryota</taxon>
        <taxon>Fungi</taxon>
        <taxon>Dikarya</taxon>
        <taxon>Basidiomycota</taxon>
        <taxon>Agaricomycotina</taxon>
        <taxon>Agaricomycetes</taxon>
        <taxon>Polyporales</taxon>
        <taxon>Polyporaceae</taxon>
        <taxon>Dichomitus</taxon>
    </lineage>
</organism>
<evidence type="ECO:0000256" key="3">
    <source>
        <dbReference type="ARBA" id="ARBA00022692"/>
    </source>
</evidence>
<dbReference type="GeneID" id="18839184"/>
<dbReference type="Pfam" id="PF02133">
    <property type="entry name" value="Transp_cyt_pur"/>
    <property type="match status" value="1"/>
</dbReference>
<dbReference type="Gene3D" id="1.10.4160.10">
    <property type="entry name" value="Hydantoin permease"/>
    <property type="match status" value="1"/>
</dbReference>
<gene>
    <name evidence="7" type="ORF">DICSQDRAFT_170664</name>
</gene>
<dbReference type="InterPro" id="IPR001248">
    <property type="entry name" value="Pur-cyt_permease"/>
</dbReference>
<accession>R7SXY4</accession>
<evidence type="ECO:0000256" key="5">
    <source>
        <dbReference type="ARBA" id="ARBA00023136"/>
    </source>
</evidence>
<evidence type="ECO:0000256" key="1">
    <source>
        <dbReference type="ARBA" id="ARBA00004141"/>
    </source>
</evidence>
<evidence type="ECO:0008006" key="9">
    <source>
        <dbReference type="Google" id="ProtNLM"/>
    </source>
</evidence>
<feature type="transmembrane region" description="Helical" evidence="6">
    <location>
        <begin position="450"/>
        <end position="475"/>
    </location>
</feature>